<reference evidence="2 3" key="1">
    <citation type="submission" date="2020-07" db="EMBL/GenBank/DDBJ databases">
        <title>Genomic Encyclopedia of Archaeal and Bacterial Type Strains, Phase II (KMG-II): from individual species to whole genera.</title>
        <authorList>
            <person name="Goeker M."/>
        </authorList>
    </citation>
    <scope>NUCLEOTIDE SEQUENCE [LARGE SCALE GENOMIC DNA]</scope>
    <source>
        <strain evidence="2 3">DSM 21226</strain>
    </source>
</reference>
<keyword evidence="3" id="KW-1185">Reference proteome</keyword>
<evidence type="ECO:0000259" key="1">
    <source>
        <dbReference type="Pfam" id="PF18998"/>
    </source>
</evidence>
<evidence type="ECO:0000313" key="2">
    <source>
        <dbReference type="EMBL" id="NYG31487.1"/>
    </source>
</evidence>
<dbReference type="InterPro" id="IPR044060">
    <property type="entry name" value="Bacterial_rp_domain"/>
</dbReference>
<keyword evidence="2" id="KW-0378">Hydrolase</keyword>
<dbReference type="Proteomes" id="UP000518288">
    <property type="component" value="Unassembled WGS sequence"/>
</dbReference>
<gene>
    <name evidence="2" type="ORF">BDD16_000473</name>
</gene>
<proteinExistence type="predicted"/>
<name>A0A7Y9QYC0_9BURK</name>
<feature type="domain" description="Bacterial repeat" evidence="1">
    <location>
        <begin position="680"/>
        <end position="723"/>
    </location>
</feature>
<dbReference type="NCBIfam" id="TIGR03296">
    <property type="entry name" value="M6dom_TIGR03296"/>
    <property type="match status" value="1"/>
</dbReference>
<dbReference type="Pfam" id="PF18998">
    <property type="entry name" value="Flg_new_2"/>
    <property type="match status" value="3"/>
</dbReference>
<dbReference type="PANTHER" id="PTHR41775">
    <property type="entry name" value="SECRETED PROTEIN-RELATED"/>
    <property type="match status" value="1"/>
</dbReference>
<feature type="domain" description="Bacterial repeat" evidence="1">
    <location>
        <begin position="489"/>
        <end position="563"/>
    </location>
</feature>
<sequence length="726" mass="75628">MIHRTTVHALLRRLMRPLAPVLTVLFFALALPARALAPPGDAELEQLRASGQLTTQAEQARRLGNHLLDPATVATLAYRTGRANGTISIDTPPPAWGGGLPATGAPKILVLLVDFPDQPHVAANTAALIEERMFGVGGPAVPGYPYESLRAYYHRSSYGQLDLRGHVAPWYRARYSRSYYQALGERAGTAAVIDEALGALQATGHPMAQYDNDGDGSFDTLFVKWAGPAGPWASFWWAKQTGYGGTQTYGGKRVRKVVWSWAGGKYNTDPLYEPQVDIHETGHALGLPDYYDYDGTVGPKGGAGGYDMMHSNLGDHNAFSKFVLGWLTPRVVAGGSATVALRPSGTSPDAVLFMPGASATNPFTEYFLAQYRRRAAGNDAGFVGDGLSLWHVDARLNASGYDYLYNNSYTAHKLLSLVEADGLNQIAQGQMADPGDLYTASRLFGRDTRPNSSRYDGTTTGAAMNGIGAAGGATMSATFLVTVPVSVKVTRQGGGSGTVTGSPSGIQCGTVCDSSVASGNRVTLTARAASGSVFTGWSGACSGTSLVCVLSPSAAVTVTASFELPTFALGVTRTGKGGGAVRAASGLDCGSKCSVRYTAGTVVTLAAVPSAQSDFAGWSGHCTGAGLTCTVTMAAARTVRAQFSPKQYAVNVRQSGSAGRLSRLPYGVACLSGCSFPRDAGSLLQLTPLAARGQRFVGWSGACTGTGTCRVAIDGAKSVTATFVGP</sequence>
<keyword evidence="2" id="KW-0482">Metalloprotease</keyword>
<dbReference type="AlphaFoldDB" id="A0A7Y9QYC0"/>
<protein>
    <submittedName>
        <fullName evidence="2">M6 family metalloprotease-like protein</fullName>
    </submittedName>
</protein>
<dbReference type="InterPro" id="IPR008757">
    <property type="entry name" value="Peptidase_M6-like_domain"/>
</dbReference>
<dbReference type="SUPFAM" id="SSF55486">
    <property type="entry name" value="Metalloproteases ('zincins'), catalytic domain"/>
    <property type="match status" value="1"/>
</dbReference>
<dbReference type="GO" id="GO:0006508">
    <property type="term" value="P:proteolysis"/>
    <property type="evidence" value="ECO:0007669"/>
    <property type="project" value="UniProtKB-KW"/>
</dbReference>
<comment type="caution">
    <text evidence="2">The sequence shown here is derived from an EMBL/GenBank/DDBJ whole genome shotgun (WGS) entry which is preliminary data.</text>
</comment>
<feature type="domain" description="Bacterial repeat" evidence="1">
    <location>
        <begin position="592"/>
        <end position="646"/>
    </location>
</feature>
<dbReference type="EMBL" id="JACCFH010000001">
    <property type="protein sequence ID" value="NYG31487.1"/>
    <property type="molecule type" value="Genomic_DNA"/>
</dbReference>
<accession>A0A7Y9QYC0</accession>
<dbReference type="GO" id="GO:0008237">
    <property type="term" value="F:metallopeptidase activity"/>
    <property type="evidence" value="ECO:0007669"/>
    <property type="project" value="UniProtKB-KW"/>
</dbReference>
<keyword evidence="2" id="KW-0645">Protease</keyword>
<evidence type="ECO:0000313" key="3">
    <source>
        <dbReference type="Proteomes" id="UP000518288"/>
    </source>
</evidence>
<dbReference type="RefSeq" id="WP_179632476.1">
    <property type="nucleotide sequence ID" value="NZ_JACCFH010000001.1"/>
</dbReference>
<dbReference type="PANTHER" id="PTHR41775:SF1">
    <property type="entry name" value="PEPTIDASE M6-LIKE DOMAIN-CONTAINING PROTEIN"/>
    <property type="match status" value="1"/>
</dbReference>
<organism evidence="2 3">
    <name type="scientific">Sphaerotilus montanus</name>
    <dbReference type="NCBI Taxonomy" id="522889"/>
    <lineage>
        <taxon>Bacteria</taxon>
        <taxon>Pseudomonadati</taxon>
        <taxon>Pseudomonadota</taxon>
        <taxon>Betaproteobacteria</taxon>
        <taxon>Burkholderiales</taxon>
        <taxon>Sphaerotilaceae</taxon>
        <taxon>Sphaerotilus</taxon>
    </lineage>
</organism>